<dbReference type="InterPro" id="IPR013783">
    <property type="entry name" value="Ig-like_fold"/>
</dbReference>
<dbReference type="InterPro" id="IPR034202">
    <property type="entry name" value="Subtilisin_Carlsberg-like"/>
</dbReference>
<keyword evidence="2 6" id="KW-0645">Protease</keyword>
<feature type="region of interest" description="Disordered" evidence="7">
    <location>
        <begin position="49"/>
        <end position="102"/>
    </location>
</feature>
<dbReference type="PROSITE" id="PS00137">
    <property type="entry name" value="SUBTILASE_HIS"/>
    <property type="match status" value="1"/>
</dbReference>
<dbReference type="RefSeq" id="WP_163940386.1">
    <property type="nucleotide sequence ID" value="NZ_JAAIKC010000001.1"/>
</dbReference>
<dbReference type="GO" id="GO:0046872">
    <property type="term" value="F:metal ion binding"/>
    <property type="evidence" value="ECO:0007669"/>
    <property type="project" value="UniProtKB-KW"/>
</dbReference>
<dbReference type="InterPro" id="IPR000209">
    <property type="entry name" value="Peptidase_S8/S53_dom"/>
</dbReference>
<dbReference type="PANTHER" id="PTHR43806">
    <property type="entry name" value="PEPTIDASE S8"/>
    <property type="match status" value="1"/>
</dbReference>
<evidence type="ECO:0000256" key="3">
    <source>
        <dbReference type="ARBA" id="ARBA00022723"/>
    </source>
</evidence>
<comment type="caution">
    <text evidence="10">The sequence shown here is derived from an EMBL/GenBank/DDBJ whole genome shotgun (WGS) entry which is preliminary data.</text>
</comment>
<organism evidence="10">
    <name type="scientific">Paenibacillus sp. SYP-B3998</name>
    <dbReference type="NCBI Taxonomy" id="2678564"/>
    <lineage>
        <taxon>Bacteria</taxon>
        <taxon>Bacillati</taxon>
        <taxon>Bacillota</taxon>
        <taxon>Bacilli</taxon>
        <taxon>Bacillales</taxon>
        <taxon>Paenibacillaceae</taxon>
        <taxon>Paenibacillus</taxon>
    </lineage>
</organism>
<dbReference type="SUPFAM" id="SSF117281">
    <property type="entry name" value="Kelch motif"/>
    <property type="match status" value="1"/>
</dbReference>
<evidence type="ECO:0000256" key="4">
    <source>
        <dbReference type="ARBA" id="ARBA00022801"/>
    </source>
</evidence>
<dbReference type="GO" id="GO:0006508">
    <property type="term" value="P:proteolysis"/>
    <property type="evidence" value="ECO:0007669"/>
    <property type="project" value="UniProtKB-KW"/>
</dbReference>
<dbReference type="InterPro" id="IPR015500">
    <property type="entry name" value="Peptidase_S8_subtilisin-rel"/>
</dbReference>
<name>A0A6G3ZSW2_9BACL</name>
<feature type="domain" description="Peptidase S8/S53" evidence="8">
    <location>
        <begin position="193"/>
        <end position="439"/>
    </location>
</feature>
<dbReference type="Pfam" id="PF01344">
    <property type="entry name" value="Kelch_1"/>
    <property type="match status" value="1"/>
</dbReference>
<evidence type="ECO:0000256" key="6">
    <source>
        <dbReference type="PROSITE-ProRule" id="PRU01240"/>
    </source>
</evidence>
<dbReference type="Gene3D" id="3.40.50.200">
    <property type="entry name" value="Peptidase S8/S53 domain"/>
    <property type="match status" value="1"/>
</dbReference>
<dbReference type="InterPro" id="IPR050131">
    <property type="entry name" value="Peptidase_S8_subtilisin-like"/>
</dbReference>
<feature type="domain" description="Inhibitor I9" evidence="9">
    <location>
        <begin position="121"/>
        <end position="168"/>
    </location>
</feature>
<evidence type="ECO:0000313" key="10">
    <source>
        <dbReference type="EMBL" id="NEW04679.1"/>
    </source>
</evidence>
<dbReference type="InterPro" id="IPR015915">
    <property type="entry name" value="Kelch-typ_b-propeller"/>
</dbReference>
<proteinExistence type="inferred from homology"/>
<keyword evidence="3" id="KW-0479">Metal-binding</keyword>
<dbReference type="InterPro" id="IPR010259">
    <property type="entry name" value="S8pro/Inhibitor_I9"/>
</dbReference>
<dbReference type="AlphaFoldDB" id="A0A6G3ZSW2"/>
<dbReference type="InterPro" id="IPR036852">
    <property type="entry name" value="Peptidase_S8/S53_dom_sf"/>
</dbReference>
<evidence type="ECO:0000256" key="5">
    <source>
        <dbReference type="ARBA" id="ARBA00022825"/>
    </source>
</evidence>
<evidence type="ECO:0000256" key="2">
    <source>
        <dbReference type="ARBA" id="ARBA00022670"/>
    </source>
</evidence>
<sequence length="1232" mass="131178">MTWTWKKRVSVLVASVILLTSLPYGGIAASPSSGGSELSNVVPTNELPTNLLPTSLVPRNVAPTNELPTEDQSVQPVEQSVQQQNSEVLATTPPTQSAISESITGEDEQRVIVTFKDKKKVDKSLIKGKIKREYKHLPSVSAKMSSKEIEKLKKSAAVESVEPDIQLQAASQTMDWGISVVNATYAWNNGYTGKGVKVAVLDSGINTHHDDLNVAGGASFVSYTSSYDDDFGHGTHVAGIIGAKNNDIGVVGVAPDASLYAVKVLDSHGIGYLSDVIQGIDWGIDNKMDIINLSMATSVDSPSLHRAVDNAHASGLLVVAAAGNTGNAQGSGESLQYPAKYMSVISAGAVDPSHQRAPFSATGNQLEVVGPGTSINSTYLNNAYATLSGTSMAAAFVSGELAILKQKNSAYTNVQLRGQLDQSNEDLGQKGKDSWYGYGLVGVEKGINTIPVDAPAPPKDTVYASVYASVYRNSMISSAGVSITTGANMQFTTYLHTQSVLKDGRVLVSGGRMGMNTICSGTCAFSMIYDPAANKWTDTAYIPLPRDEVLAYHGQSTLSDGRVFITGGTKSKHSSYMYNPSTNSWLKSENYVPVAYTHAQSILNDGRVLVTGGIDDDEDKPRRYSVIFNPISNTWGEVATAAMPKGLLLHSQITLKDGRVLVTGGTDDYDSPKGLNSAYIYDLTTNVWTKAADMPISVKLHSQSVLLNGQVLLTGGELADGTINTNAYLYDPIQNTWSAVMANMPPRFGQAQSTMPDGRVVITGGSDNSNSDNSRTYSTTTIYTINTPSMLTVNPTNQVVLNQAGQVITLSGTVNDMDNNNVTISASIGGITKSVVVSNTMSSPVWTLQWVLGTDNVQSNAYTNITITANDGFSTSSTTFVGSITIDQSPNISTNLIPTGSSASPAFIAGTTPVLTWGFSDPDSGDSQSAYEVVLYEGANVILDTGWVSSSASSYTLPTGKLIRGKTYSWKVNVKDRVGIASNFTGLSYFRTNTIPTLSLTSYSDGQTVPDNKLTFTWTYADTDGQQQASYQVLGTQDNWSTIGYNSGVQSGNSAAFATPPLASGTWSFKVLASDGFEWSAGVLRNNVTLPNAYEPNDTSSQAFAVNYGQNYSSLISSASDIDFYTYKAAATGIDRITVNVPSGLNYDVFVYDASLNLITSGNRIAGLSENVLYDVTVGSTYYIKLAGVSGNFSAAVPYFFKLNKAIIQAQSTYQYDSNGNITNKTTTTTHN</sequence>
<dbReference type="GO" id="GO:0004252">
    <property type="term" value="F:serine-type endopeptidase activity"/>
    <property type="evidence" value="ECO:0007669"/>
    <property type="project" value="UniProtKB-UniRule"/>
</dbReference>
<evidence type="ECO:0000256" key="1">
    <source>
        <dbReference type="ARBA" id="ARBA00011073"/>
    </source>
</evidence>
<dbReference type="SUPFAM" id="SSF52743">
    <property type="entry name" value="Subtilisin-like"/>
    <property type="match status" value="1"/>
</dbReference>
<dbReference type="InterPro" id="IPR037045">
    <property type="entry name" value="S8pro/Inhibitor_I9_sf"/>
</dbReference>
<evidence type="ECO:0000259" key="9">
    <source>
        <dbReference type="Pfam" id="PF05922"/>
    </source>
</evidence>
<keyword evidence="4 6" id="KW-0378">Hydrolase</keyword>
<feature type="compositionally biased region" description="Polar residues" evidence="7">
    <location>
        <begin position="92"/>
        <end position="102"/>
    </location>
</feature>
<dbReference type="InterPro" id="IPR037293">
    <property type="entry name" value="Gal_Oxidase_central_sf"/>
</dbReference>
<feature type="active site" description="Charge relay system" evidence="6">
    <location>
        <position position="202"/>
    </location>
</feature>
<evidence type="ECO:0000259" key="8">
    <source>
        <dbReference type="Pfam" id="PF00082"/>
    </source>
</evidence>
<feature type="active site" description="Charge relay system" evidence="6">
    <location>
        <position position="233"/>
    </location>
</feature>
<feature type="active site" description="Charge relay system" evidence="6">
    <location>
        <position position="391"/>
    </location>
</feature>
<keyword evidence="5 6" id="KW-0720">Serine protease</keyword>
<dbReference type="Pfam" id="PF25788">
    <property type="entry name" value="Ig_Rha78A_N"/>
    <property type="match status" value="1"/>
</dbReference>
<dbReference type="EMBL" id="JAAIKC010000001">
    <property type="protein sequence ID" value="NEW04679.1"/>
    <property type="molecule type" value="Genomic_DNA"/>
</dbReference>
<dbReference type="Gene3D" id="2.60.120.380">
    <property type="match status" value="1"/>
</dbReference>
<dbReference type="PROSITE" id="PS51892">
    <property type="entry name" value="SUBTILASE"/>
    <property type="match status" value="1"/>
</dbReference>
<dbReference type="SUPFAM" id="SSF54897">
    <property type="entry name" value="Protease propeptides/inhibitors"/>
    <property type="match status" value="1"/>
</dbReference>
<gene>
    <name evidence="10" type="ORF">GK047_01420</name>
</gene>
<evidence type="ECO:0000256" key="7">
    <source>
        <dbReference type="SAM" id="MobiDB-lite"/>
    </source>
</evidence>
<protein>
    <submittedName>
        <fullName evidence="10">S8 family serine peptidase</fullName>
    </submittedName>
</protein>
<dbReference type="PANTHER" id="PTHR43806:SF11">
    <property type="entry name" value="CEREVISIN-RELATED"/>
    <property type="match status" value="1"/>
</dbReference>
<accession>A0A6G3ZSW2</accession>
<dbReference type="InterPro" id="IPR023827">
    <property type="entry name" value="Peptidase_S8_Asp-AS"/>
</dbReference>
<dbReference type="SMART" id="SM00612">
    <property type="entry name" value="Kelch"/>
    <property type="match status" value="3"/>
</dbReference>
<feature type="compositionally biased region" description="Low complexity" evidence="7">
    <location>
        <begin position="70"/>
        <end position="88"/>
    </location>
</feature>
<dbReference type="Pfam" id="PF05922">
    <property type="entry name" value="Inhibitor_I9"/>
    <property type="match status" value="1"/>
</dbReference>
<dbReference type="Gene3D" id="2.130.10.80">
    <property type="entry name" value="Galactose oxidase/kelch, beta-propeller"/>
    <property type="match status" value="1"/>
</dbReference>
<dbReference type="Gene3D" id="3.30.70.80">
    <property type="entry name" value="Peptidase S8 propeptide/proteinase inhibitor I9"/>
    <property type="match status" value="1"/>
</dbReference>
<dbReference type="Gene3D" id="2.60.40.10">
    <property type="entry name" value="Immunoglobulins"/>
    <property type="match status" value="1"/>
</dbReference>
<dbReference type="CDD" id="cd07477">
    <property type="entry name" value="Peptidases_S8_Subtilisin_subset"/>
    <property type="match status" value="1"/>
</dbReference>
<reference evidence="10" key="1">
    <citation type="submission" date="2020-02" db="EMBL/GenBank/DDBJ databases">
        <authorList>
            <person name="Shen X.-R."/>
            <person name="Zhang Y.-X."/>
        </authorList>
    </citation>
    <scope>NUCLEOTIDE SEQUENCE</scope>
    <source>
        <strain evidence="10">SYP-B3998</strain>
    </source>
</reference>
<dbReference type="PROSITE" id="PS50890">
    <property type="entry name" value="PUA"/>
    <property type="match status" value="1"/>
</dbReference>
<dbReference type="InterPro" id="IPR006652">
    <property type="entry name" value="Kelch_1"/>
</dbReference>
<comment type="similarity">
    <text evidence="1 6">Belongs to the peptidase S8 family.</text>
</comment>
<dbReference type="Gene3D" id="2.120.10.80">
    <property type="entry name" value="Kelch-type beta propeller"/>
    <property type="match status" value="1"/>
</dbReference>
<dbReference type="PRINTS" id="PR00723">
    <property type="entry name" value="SUBTILISIN"/>
</dbReference>
<dbReference type="PROSITE" id="PS00136">
    <property type="entry name" value="SUBTILASE_ASP"/>
    <property type="match status" value="1"/>
</dbReference>
<dbReference type="InterPro" id="IPR022398">
    <property type="entry name" value="Peptidase_S8_His-AS"/>
</dbReference>
<dbReference type="Pfam" id="PF00082">
    <property type="entry name" value="Peptidase_S8"/>
    <property type="match status" value="1"/>
</dbReference>